<evidence type="ECO:0000313" key="2">
    <source>
        <dbReference type="EMBL" id="TQL88023.1"/>
    </source>
</evidence>
<sequence>MALSMEEERILTEIASQLGQEDPALAGRLAGFGRLRRRRRIRSIAAVVVAILVIASLVGAAFVTIPT</sequence>
<evidence type="ECO:0000313" key="3">
    <source>
        <dbReference type="Proteomes" id="UP000316096"/>
    </source>
</evidence>
<dbReference type="InterPro" id="IPR021401">
    <property type="entry name" value="DUF3040"/>
</dbReference>
<dbReference type="Pfam" id="PF11239">
    <property type="entry name" value="DUF3040"/>
    <property type="match status" value="1"/>
</dbReference>
<keyword evidence="3" id="KW-1185">Reference proteome</keyword>
<organism evidence="2 3">
    <name type="scientific">Actinoallomurus bryophytorum</name>
    <dbReference type="NCBI Taxonomy" id="1490222"/>
    <lineage>
        <taxon>Bacteria</taxon>
        <taxon>Bacillati</taxon>
        <taxon>Actinomycetota</taxon>
        <taxon>Actinomycetes</taxon>
        <taxon>Streptosporangiales</taxon>
        <taxon>Thermomonosporaceae</taxon>
        <taxon>Actinoallomurus</taxon>
    </lineage>
</organism>
<dbReference type="EMBL" id="VFOZ01000003">
    <property type="protein sequence ID" value="TQL88023.1"/>
    <property type="molecule type" value="Genomic_DNA"/>
</dbReference>
<reference evidence="2 3" key="1">
    <citation type="submission" date="2019-06" db="EMBL/GenBank/DDBJ databases">
        <title>Sequencing the genomes of 1000 actinobacteria strains.</title>
        <authorList>
            <person name="Klenk H.-P."/>
        </authorList>
    </citation>
    <scope>NUCLEOTIDE SEQUENCE [LARGE SCALE GENOMIC DNA]</scope>
    <source>
        <strain evidence="2 3">DSM 102200</strain>
    </source>
</reference>
<dbReference type="AlphaFoldDB" id="A0A543BT58"/>
<protein>
    <submittedName>
        <fullName evidence="2">DUF3040 family protein</fullName>
    </submittedName>
</protein>
<comment type="caution">
    <text evidence="2">The sequence shown here is derived from an EMBL/GenBank/DDBJ whole genome shotgun (WGS) entry which is preliminary data.</text>
</comment>
<proteinExistence type="predicted"/>
<evidence type="ECO:0000256" key="1">
    <source>
        <dbReference type="SAM" id="Phobius"/>
    </source>
</evidence>
<keyword evidence="1" id="KW-0812">Transmembrane</keyword>
<keyword evidence="1" id="KW-1133">Transmembrane helix</keyword>
<gene>
    <name evidence="2" type="ORF">FB559_8635</name>
</gene>
<dbReference type="RefSeq" id="WP_141963734.1">
    <property type="nucleotide sequence ID" value="NZ_VFOZ01000003.1"/>
</dbReference>
<keyword evidence="1" id="KW-0472">Membrane</keyword>
<dbReference type="Proteomes" id="UP000316096">
    <property type="component" value="Unassembled WGS sequence"/>
</dbReference>
<feature type="transmembrane region" description="Helical" evidence="1">
    <location>
        <begin position="44"/>
        <end position="65"/>
    </location>
</feature>
<name>A0A543BT58_9ACTN</name>
<accession>A0A543BT58</accession>